<keyword evidence="3" id="KW-1185">Reference proteome</keyword>
<evidence type="ECO:0000259" key="1">
    <source>
        <dbReference type="PROSITE" id="PS51910"/>
    </source>
</evidence>
<dbReference type="SMART" id="SM00636">
    <property type="entry name" value="Glyco_18"/>
    <property type="match status" value="1"/>
</dbReference>
<dbReference type="eggNOG" id="KOG2806">
    <property type="taxonomic scope" value="Eukaryota"/>
</dbReference>
<dbReference type="InterPro" id="IPR029070">
    <property type="entry name" value="Chitinase_insertion_sf"/>
</dbReference>
<dbReference type="PROSITE" id="PS51910">
    <property type="entry name" value="GH18_2"/>
    <property type="match status" value="1"/>
</dbReference>
<feature type="domain" description="GH18" evidence="1">
    <location>
        <begin position="1"/>
        <end position="288"/>
    </location>
</feature>
<dbReference type="InterPro" id="IPR001223">
    <property type="entry name" value="Glyco_hydro18_cat"/>
</dbReference>
<gene>
    <name evidence="2" type="ORF">CAEBREN_23160</name>
</gene>
<dbReference type="PANTHER" id="PTHR46073:SF12">
    <property type="entry name" value="GH18 DOMAIN-CONTAINING PROTEIN"/>
    <property type="match status" value="1"/>
</dbReference>
<dbReference type="Pfam" id="PF00704">
    <property type="entry name" value="Glyco_hydro_18"/>
    <property type="match status" value="1"/>
</dbReference>
<accession>G0PMJ3</accession>
<dbReference type="Gene3D" id="3.10.50.10">
    <property type="match status" value="1"/>
</dbReference>
<proteinExistence type="predicted"/>
<dbReference type="SUPFAM" id="SSF51445">
    <property type="entry name" value="(Trans)glycosidases"/>
    <property type="match status" value="1"/>
</dbReference>
<reference evidence="3" key="1">
    <citation type="submission" date="2011-07" db="EMBL/GenBank/DDBJ databases">
        <authorList>
            <consortium name="Caenorhabditis brenneri Sequencing and Analysis Consortium"/>
            <person name="Wilson R.K."/>
        </authorList>
    </citation>
    <scope>NUCLEOTIDE SEQUENCE [LARGE SCALE GENOMIC DNA]</scope>
    <source>
        <strain evidence="3">PB2801</strain>
    </source>
</reference>
<dbReference type="STRING" id="135651.G0PMJ3"/>
<organism evidence="3">
    <name type="scientific">Caenorhabditis brenneri</name>
    <name type="common">Nematode worm</name>
    <dbReference type="NCBI Taxonomy" id="135651"/>
    <lineage>
        <taxon>Eukaryota</taxon>
        <taxon>Metazoa</taxon>
        <taxon>Ecdysozoa</taxon>
        <taxon>Nematoda</taxon>
        <taxon>Chromadorea</taxon>
        <taxon>Rhabditida</taxon>
        <taxon>Rhabditina</taxon>
        <taxon>Rhabditomorpha</taxon>
        <taxon>Rhabditoidea</taxon>
        <taxon>Rhabditidae</taxon>
        <taxon>Peloderinae</taxon>
        <taxon>Caenorhabditis</taxon>
    </lineage>
</organism>
<dbReference type="PANTHER" id="PTHR46073">
    <property type="entry name" value="CHITINASE"/>
    <property type="match status" value="1"/>
</dbReference>
<dbReference type="GO" id="GO:0005975">
    <property type="term" value="P:carbohydrate metabolic process"/>
    <property type="evidence" value="ECO:0007669"/>
    <property type="project" value="InterPro"/>
</dbReference>
<dbReference type="Gene3D" id="3.20.20.80">
    <property type="entry name" value="Glycosidases"/>
    <property type="match status" value="1"/>
</dbReference>
<dbReference type="OrthoDB" id="7281605at2759"/>
<dbReference type="GO" id="GO:0008061">
    <property type="term" value="F:chitin binding"/>
    <property type="evidence" value="ECO:0007669"/>
    <property type="project" value="InterPro"/>
</dbReference>
<sequence>MSVGYVNIRDAPPDYRSISDTASANEPLIMIPIRIWIDSISSFLFEHRLDGVELFYRLPLSKEDKDNFVFFVRELRYKLESMRKTTSRQTPYIVAVYASPHSWAVKGESLVSDLLPSVDFFNVETDNFNAPNLETGVTGPLSPLYSKNDQSIDSKMRAYVCIAKEPSRLNFIVPFRGVSWKNVEYPLENEEQYRTVRMKNESGNALAWRDFKKEWDLSSAVWDEKSKTPYVWNPKNRSLLTFENERSMREKMEYMISKNLGGITVDRVEWDDDSNTLLNALTSIDVCPGGPKFKKNEVNYYCE</sequence>
<name>G0PMJ3_CAEBE</name>
<evidence type="ECO:0000313" key="3">
    <source>
        <dbReference type="Proteomes" id="UP000008068"/>
    </source>
</evidence>
<evidence type="ECO:0000313" key="2">
    <source>
        <dbReference type="EMBL" id="EGT37739.1"/>
    </source>
</evidence>
<dbReference type="InParanoid" id="G0PMJ3"/>
<dbReference type="HOGENOM" id="CLU_858502_0_0_1"/>
<dbReference type="EMBL" id="GL381408">
    <property type="protein sequence ID" value="EGT37739.1"/>
    <property type="molecule type" value="Genomic_DNA"/>
</dbReference>
<dbReference type="InterPro" id="IPR017853">
    <property type="entry name" value="GH"/>
</dbReference>
<protein>
    <recommendedName>
        <fullName evidence="1">GH18 domain-containing protein</fullName>
    </recommendedName>
</protein>
<dbReference type="AlphaFoldDB" id="G0PMJ3"/>
<dbReference type="Proteomes" id="UP000008068">
    <property type="component" value="Unassembled WGS sequence"/>
</dbReference>
<dbReference type="InterPro" id="IPR011583">
    <property type="entry name" value="Chitinase_II/V-like_cat"/>
</dbReference>